<feature type="region of interest" description="Disordered" evidence="4">
    <location>
        <begin position="239"/>
        <end position="266"/>
    </location>
</feature>
<reference evidence="5 6" key="1">
    <citation type="submission" date="2023-08" db="EMBL/GenBank/DDBJ databases">
        <title>Phytohabitans sansha sp. nov., isolated from marine sediment.</title>
        <authorList>
            <person name="Zhao Y."/>
            <person name="Yi K."/>
        </authorList>
    </citation>
    <scope>NUCLEOTIDE SEQUENCE [LARGE SCALE GENOMIC DNA]</scope>
    <source>
        <strain evidence="5 6">ZYX-F-186</strain>
    </source>
</reference>
<dbReference type="Proteomes" id="UP001230908">
    <property type="component" value="Unassembled WGS sequence"/>
</dbReference>
<organism evidence="5 6">
    <name type="scientific">Phytohabitans maris</name>
    <dbReference type="NCBI Taxonomy" id="3071409"/>
    <lineage>
        <taxon>Bacteria</taxon>
        <taxon>Bacillati</taxon>
        <taxon>Actinomycetota</taxon>
        <taxon>Actinomycetes</taxon>
        <taxon>Micromonosporales</taxon>
        <taxon>Micromonosporaceae</taxon>
    </lineage>
</organism>
<dbReference type="EMBL" id="JAVHUY010000056">
    <property type="protein sequence ID" value="MDQ7910437.1"/>
    <property type="molecule type" value="Genomic_DNA"/>
</dbReference>
<evidence type="ECO:0000256" key="2">
    <source>
        <dbReference type="ARBA" id="ARBA00035108"/>
    </source>
</evidence>
<dbReference type="InterPro" id="IPR009430">
    <property type="entry name" value="GvpL/GvpF"/>
</dbReference>
<comment type="caution">
    <text evidence="5">The sequence shown here is derived from an EMBL/GenBank/DDBJ whole genome shotgun (WGS) entry which is preliminary data.</text>
</comment>
<evidence type="ECO:0000313" key="5">
    <source>
        <dbReference type="EMBL" id="MDQ7910437.1"/>
    </source>
</evidence>
<comment type="subcellular location">
    <subcellularLocation>
        <location evidence="2">Gas vesicle</location>
    </subcellularLocation>
</comment>
<gene>
    <name evidence="5" type="ORF">RB614_38680</name>
</gene>
<dbReference type="Pfam" id="PF06386">
    <property type="entry name" value="GvpL_GvpF"/>
    <property type="match status" value="1"/>
</dbReference>
<evidence type="ECO:0000313" key="6">
    <source>
        <dbReference type="Proteomes" id="UP001230908"/>
    </source>
</evidence>
<evidence type="ECO:0000256" key="4">
    <source>
        <dbReference type="SAM" id="MobiDB-lite"/>
    </source>
</evidence>
<dbReference type="PANTHER" id="PTHR36852:SF1">
    <property type="entry name" value="PROTEIN GVPL 2"/>
    <property type="match status" value="1"/>
</dbReference>
<proteinExistence type="inferred from homology"/>
<sequence length="266" mass="28589">MGGWYVYAVLDEPDASTVDTVVGIDGVPVRVVPSAGLAAVTSPVELAGFRAARERPDLREDGWLAGALRAHHRVVEDVFARAPVLPVRFGAVCASEADVVVMLSAFRERLRAGLAAVAGAGEWEVRLAAADPPAPDPSTSDGEPLDGTAWMLRRRARARRRQETGERRRLAAGLVRDTLARHARDTYEVDGVARFVCLVRRADEEAFHRAADGLRGPVSGAGLRLDLDGPRAPFHFAQRGLARPDPPVEAERPSAAQVMDRGGRDG</sequence>
<keyword evidence="1" id="KW-0304">Gas vesicle</keyword>
<name>A0ABU0ZTX6_9ACTN</name>
<keyword evidence="6" id="KW-1185">Reference proteome</keyword>
<evidence type="ECO:0000256" key="1">
    <source>
        <dbReference type="ARBA" id="ARBA00022987"/>
    </source>
</evidence>
<evidence type="ECO:0000256" key="3">
    <source>
        <dbReference type="ARBA" id="ARBA00035643"/>
    </source>
</evidence>
<dbReference type="PANTHER" id="PTHR36852">
    <property type="entry name" value="PROTEIN GVPL 2"/>
    <property type="match status" value="1"/>
</dbReference>
<protein>
    <submittedName>
        <fullName evidence="5">GvpL/GvpF family gas vesicle protein</fullName>
    </submittedName>
</protein>
<accession>A0ABU0ZTX6</accession>
<dbReference type="RefSeq" id="WP_308717685.1">
    <property type="nucleotide sequence ID" value="NZ_JAVHUY010000056.1"/>
</dbReference>
<comment type="similarity">
    <text evidence="3">Belongs to the gas vesicle GvpF/GvpL family.</text>
</comment>